<feature type="transmembrane region" description="Helical" evidence="9">
    <location>
        <begin position="470"/>
        <end position="492"/>
    </location>
</feature>
<gene>
    <name evidence="10" type="ORF">KOW79_001458</name>
</gene>
<comment type="subcellular location">
    <subcellularLocation>
        <location evidence="1">Membrane</location>
        <topology evidence="1">Multi-pass membrane protein</topology>
    </subcellularLocation>
</comment>
<name>A0A9D3P9F5_9TELE</name>
<dbReference type="PANTHER" id="PTHR14972">
    <property type="entry name" value="AGAP011572-PA"/>
    <property type="match status" value="1"/>
</dbReference>
<accession>A0A9D3P9F5</accession>
<dbReference type="EMBL" id="JAHKSW010000002">
    <property type="protein sequence ID" value="KAG7334862.1"/>
    <property type="molecule type" value="Genomic_DNA"/>
</dbReference>
<evidence type="ECO:0000313" key="11">
    <source>
        <dbReference type="Proteomes" id="UP000824219"/>
    </source>
</evidence>
<dbReference type="GO" id="GO:0055085">
    <property type="term" value="P:transmembrane transport"/>
    <property type="evidence" value="ECO:0007669"/>
    <property type="project" value="InterPro"/>
</dbReference>
<feature type="transmembrane region" description="Helical" evidence="9">
    <location>
        <begin position="431"/>
        <end position="450"/>
    </location>
</feature>
<keyword evidence="3" id="KW-0813">Transport</keyword>
<dbReference type="InterPro" id="IPR037185">
    <property type="entry name" value="EmrE-like"/>
</dbReference>
<dbReference type="InterPro" id="IPR013657">
    <property type="entry name" value="SCL35B1-4/HUT1"/>
</dbReference>
<comment type="caution">
    <text evidence="10">The sequence shown here is derived from an EMBL/GenBank/DDBJ whole genome shotgun (WGS) entry which is preliminary data.</text>
</comment>
<keyword evidence="6 9" id="KW-1133">Transmembrane helix</keyword>
<comment type="similarity">
    <text evidence="2">Belongs to the nucleotide-sugar transporter family. SLC35B subfamily.</text>
</comment>
<feature type="compositionally biased region" description="Basic and acidic residues" evidence="8">
    <location>
        <begin position="33"/>
        <end position="44"/>
    </location>
</feature>
<evidence type="ECO:0000256" key="8">
    <source>
        <dbReference type="SAM" id="MobiDB-lite"/>
    </source>
</evidence>
<protein>
    <recommendedName>
        <fullName evidence="12">Solute carrier family 35 member B1</fullName>
    </recommendedName>
</protein>
<evidence type="ECO:0000256" key="7">
    <source>
        <dbReference type="ARBA" id="ARBA00023136"/>
    </source>
</evidence>
<dbReference type="Pfam" id="PF08449">
    <property type="entry name" value="UAA"/>
    <property type="match status" value="1"/>
</dbReference>
<feature type="region of interest" description="Disordered" evidence="8">
    <location>
        <begin position="213"/>
        <end position="234"/>
    </location>
</feature>
<feature type="transmembrane region" description="Helical" evidence="9">
    <location>
        <begin position="628"/>
        <end position="647"/>
    </location>
</feature>
<evidence type="ECO:0000256" key="2">
    <source>
        <dbReference type="ARBA" id="ARBA00010694"/>
    </source>
</evidence>
<dbReference type="AlphaFoldDB" id="A0A9D3P9F5"/>
<feature type="transmembrane region" description="Helical" evidence="9">
    <location>
        <begin position="705"/>
        <end position="729"/>
    </location>
</feature>
<evidence type="ECO:0000256" key="9">
    <source>
        <dbReference type="SAM" id="Phobius"/>
    </source>
</evidence>
<reference evidence="10 11" key="1">
    <citation type="submission" date="2021-06" db="EMBL/GenBank/DDBJ databases">
        <title>Chromosome-level genome assembly of the red-tail catfish (Hemibagrus wyckioides).</title>
        <authorList>
            <person name="Shao F."/>
        </authorList>
    </citation>
    <scope>NUCLEOTIDE SEQUENCE [LARGE SCALE GENOMIC DNA]</scope>
    <source>
        <strain evidence="10">EC202008001</strain>
        <tissue evidence="10">Blood</tissue>
    </source>
</reference>
<evidence type="ECO:0000256" key="1">
    <source>
        <dbReference type="ARBA" id="ARBA00004141"/>
    </source>
</evidence>
<keyword evidence="11" id="KW-1185">Reference proteome</keyword>
<feature type="transmembrane region" description="Helical" evidence="9">
    <location>
        <begin position="504"/>
        <end position="524"/>
    </location>
</feature>
<dbReference type="GO" id="GO:0016020">
    <property type="term" value="C:membrane"/>
    <property type="evidence" value="ECO:0007669"/>
    <property type="project" value="UniProtKB-SubCell"/>
</dbReference>
<feature type="compositionally biased region" description="Polar residues" evidence="8">
    <location>
        <begin position="216"/>
        <end position="234"/>
    </location>
</feature>
<keyword evidence="5 9" id="KW-0812">Transmembrane</keyword>
<dbReference type="Pfam" id="PF15388">
    <property type="entry name" value="FAM117"/>
    <property type="match status" value="1"/>
</dbReference>
<feature type="region of interest" description="Disordered" evidence="8">
    <location>
        <begin position="1"/>
        <end position="53"/>
    </location>
</feature>
<organism evidence="10 11">
    <name type="scientific">Hemibagrus wyckioides</name>
    <dbReference type="NCBI Taxonomy" id="337641"/>
    <lineage>
        <taxon>Eukaryota</taxon>
        <taxon>Metazoa</taxon>
        <taxon>Chordata</taxon>
        <taxon>Craniata</taxon>
        <taxon>Vertebrata</taxon>
        <taxon>Euteleostomi</taxon>
        <taxon>Actinopterygii</taxon>
        <taxon>Neopterygii</taxon>
        <taxon>Teleostei</taxon>
        <taxon>Ostariophysi</taxon>
        <taxon>Siluriformes</taxon>
        <taxon>Bagridae</taxon>
        <taxon>Hemibagrus</taxon>
    </lineage>
</organism>
<dbReference type="SUPFAM" id="SSF103481">
    <property type="entry name" value="Multidrug resistance efflux transporter EmrE"/>
    <property type="match status" value="2"/>
</dbReference>
<feature type="compositionally biased region" description="Basic residues" evidence="8">
    <location>
        <begin position="125"/>
        <end position="135"/>
    </location>
</feature>
<evidence type="ECO:0000256" key="4">
    <source>
        <dbReference type="ARBA" id="ARBA00022553"/>
    </source>
</evidence>
<dbReference type="Proteomes" id="UP000824219">
    <property type="component" value="Linkage Group LG02"/>
</dbReference>
<dbReference type="InterPro" id="IPR026642">
    <property type="entry name" value="Glcci1/FAM117"/>
</dbReference>
<dbReference type="OrthoDB" id="78344at2759"/>
<sequence length="742" mass="81039">MSSRGGLQPLRATVPFQLHNNTTSTTTKTPAQRWREAKSVESKTKARPPKPTLRRTLSLDMLVGPYLQGQWPKQPESQSVTCVNDKATQTPSSWTEETRGRRGGVGHKRSASWGSAEHLREVAKLRHSLQKRSRHAPPPAGYERLHQPSPTVHTHMPGATQTIPLLPLSRLAPRLRRSVEGLNLELEGVFVSETAEQQHKILDVPDGHRAPVPVQRCSSGSQSDLSPGLLTPSQSPCPIEESASFALPLYMVVCGPLDPSPSPPLYVIDASSSPLPNKTYAFQREPPEGCERVRVCEEAFSSCHGDPPALPSCPDPNKVNFTPHGGSAFCPVSLLKPLLPSMDLLFRGLSVSPVTGCSGQSATPCMTTAHPRAIISGLVPAGRVERDAGSQAAGSGAGSVSVSIPGLARLKDSMTAGKGGVKASLWQNERVRFIVCFLGVFVCYFYYGILQETITRGDYSQGEKKEKFRYATTLVFIQCIINALFARILIQFFEGSRPDHTRSWLYAACALSYLGAMVSSNSALQYVNYPTQVLGKSCKPIPVMILGVTILRKKYPMAKYLCVLLIVTGVALFLYKPNKGSTSADEHLFGFGELLLLLSLTLDGLTGVAQDHMRGRFQTGANHMMLNVNLWSTLMLGLAVLWTGEVWEFVSFAERYPSIIYNILLFGFTSALGQTFIFMTVVYFGPLTCSIVTTTRKFFTILGSVLLFGNIITPLQWLGTILVFLGLGLDAKFGKVPKKTTH</sequence>
<evidence type="ECO:0008006" key="12">
    <source>
        <dbReference type="Google" id="ProtNLM"/>
    </source>
</evidence>
<feature type="compositionally biased region" description="Polar residues" evidence="8">
    <location>
        <begin position="75"/>
        <end position="95"/>
    </location>
</feature>
<keyword evidence="4" id="KW-0597">Phosphoprotein</keyword>
<feature type="compositionally biased region" description="Basic residues" evidence="8">
    <location>
        <begin position="101"/>
        <end position="110"/>
    </location>
</feature>
<evidence type="ECO:0000256" key="5">
    <source>
        <dbReference type="ARBA" id="ARBA00022692"/>
    </source>
</evidence>
<proteinExistence type="inferred from homology"/>
<evidence type="ECO:0000256" key="3">
    <source>
        <dbReference type="ARBA" id="ARBA00022448"/>
    </source>
</evidence>
<feature type="transmembrane region" description="Helical" evidence="9">
    <location>
        <begin position="587"/>
        <end position="608"/>
    </location>
</feature>
<keyword evidence="7 9" id="KW-0472">Membrane</keyword>
<feature type="transmembrane region" description="Helical" evidence="9">
    <location>
        <begin position="659"/>
        <end position="685"/>
    </location>
</feature>
<feature type="transmembrane region" description="Helical" evidence="9">
    <location>
        <begin position="557"/>
        <end position="575"/>
    </location>
</feature>
<feature type="region of interest" description="Disordered" evidence="8">
    <location>
        <begin position="69"/>
        <end position="159"/>
    </location>
</feature>
<evidence type="ECO:0000313" key="10">
    <source>
        <dbReference type="EMBL" id="KAG7334862.1"/>
    </source>
</evidence>
<evidence type="ECO:0000256" key="6">
    <source>
        <dbReference type="ARBA" id="ARBA00022989"/>
    </source>
</evidence>
<dbReference type="PANTHER" id="PTHR14972:SF7">
    <property type="entry name" value="PROTEIN FAM117A"/>
    <property type="match status" value="1"/>
</dbReference>